<accession>A0AAD1VP63</accession>
<evidence type="ECO:0000256" key="1">
    <source>
        <dbReference type="SAM" id="MobiDB-lite"/>
    </source>
</evidence>
<feature type="region of interest" description="Disordered" evidence="1">
    <location>
        <begin position="1"/>
        <end position="52"/>
    </location>
</feature>
<dbReference type="EMBL" id="OW240912">
    <property type="protein sequence ID" value="CAH2223965.1"/>
    <property type="molecule type" value="Genomic_DNA"/>
</dbReference>
<sequence length="52" mass="5425">APRGWDKPGKGTAEQATKQQTAVGSSLQSESEEEEEEILLPPASVGLAALTM</sequence>
<reference evidence="2" key="1">
    <citation type="submission" date="2022-03" db="EMBL/GenBank/DDBJ databases">
        <authorList>
            <person name="Alioto T."/>
            <person name="Alioto T."/>
            <person name="Gomez Garrido J."/>
        </authorList>
    </citation>
    <scope>NUCLEOTIDE SEQUENCE</scope>
</reference>
<protein>
    <submittedName>
        <fullName evidence="2">Uncharacterized protein</fullName>
    </submittedName>
</protein>
<organism evidence="2 3">
    <name type="scientific">Pelobates cultripes</name>
    <name type="common">Western spadefoot toad</name>
    <dbReference type="NCBI Taxonomy" id="61616"/>
    <lineage>
        <taxon>Eukaryota</taxon>
        <taxon>Metazoa</taxon>
        <taxon>Chordata</taxon>
        <taxon>Craniata</taxon>
        <taxon>Vertebrata</taxon>
        <taxon>Euteleostomi</taxon>
        <taxon>Amphibia</taxon>
        <taxon>Batrachia</taxon>
        <taxon>Anura</taxon>
        <taxon>Pelobatoidea</taxon>
        <taxon>Pelobatidae</taxon>
        <taxon>Pelobates</taxon>
    </lineage>
</organism>
<proteinExistence type="predicted"/>
<feature type="compositionally biased region" description="Polar residues" evidence="1">
    <location>
        <begin position="14"/>
        <end position="28"/>
    </location>
</feature>
<evidence type="ECO:0000313" key="2">
    <source>
        <dbReference type="EMBL" id="CAH2223965.1"/>
    </source>
</evidence>
<feature type="non-terminal residue" evidence="2">
    <location>
        <position position="1"/>
    </location>
</feature>
<gene>
    <name evidence="2" type="ORF">PECUL_23A011856</name>
</gene>
<dbReference type="Proteomes" id="UP001295444">
    <property type="component" value="Chromosome 01"/>
</dbReference>
<keyword evidence="3" id="KW-1185">Reference proteome</keyword>
<dbReference type="AlphaFoldDB" id="A0AAD1VP63"/>
<name>A0AAD1VP63_PELCU</name>
<evidence type="ECO:0000313" key="3">
    <source>
        <dbReference type="Proteomes" id="UP001295444"/>
    </source>
</evidence>